<evidence type="ECO:0000256" key="1">
    <source>
        <dbReference type="SAM" id="MobiDB-lite"/>
    </source>
</evidence>
<dbReference type="SMART" id="SM00317">
    <property type="entry name" value="SET"/>
    <property type="match status" value="1"/>
</dbReference>
<proteinExistence type="predicted"/>
<dbReference type="Gene3D" id="2.170.270.10">
    <property type="entry name" value="SET domain"/>
    <property type="match status" value="1"/>
</dbReference>
<feature type="compositionally biased region" description="Basic and acidic residues" evidence="1">
    <location>
        <begin position="878"/>
        <end position="890"/>
    </location>
</feature>
<comment type="caution">
    <text evidence="3">The sequence shown here is derived from an EMBL/GenBank/DDBJ whole genome shotgun (WGS) entry which is preliminary data.</text>
</comment>
<feature type="compositionally biased region" description="Basic and acidic residues" evidence="1">
    <location>
        <begin position="923"/>
        <end position="945"/>
    </location>
</feature>
<dbReference type="InterPro" id="IPR046341">
    <property type="entry name" value="SET_dom_sf"/>
</dbReference>
<dbReference type="VEuPathDB" id="FungiDB:BTJ68_06458"/>
<dbReference type="Pfam" id="PF00856">
    <property type="entry name" value="SET"/>
    <property type="match status" value="1"/>
</dbReference>
<dbReference type="OrthoDB" id="265717at2759"/>
<dbReference type="PANTHER" id="PTHR47332">
    <property type="entry name" value="SET DOMAIN-CONTAINING PROTEIN 5"/>
    <property type="match status" value="1"/>
</dbReference>
<dbReference type="AlphaFoldDB" id="A0A3M7IB63"/>
<dbReference type="InterPro" id="IPR001214">
    <property type="entry name" value="SET_dom"/>
</dbReference>
<dbReference type="PROSITE" id="PS50280">
    <property type="entry name" value="SET"/>
    <property type="match status" value="1"/>
</dbReference>
<dbReference type="SUPFAM" id="SSF82199">
    <property type="entry name" value="SET domain"/>
    <property type="match status" value="1"/>
</dbReference>
<evidence type="ECO:0000313" key="3">
    <source>
        <dbReference type="EMBL" id="RMZ22847.1"/>
    </source>
</evidence>
<dbReference type="EMBL" id="QWIT01000532">
    <property type="protein sequence ID" value="RMZ22847.1"/>
    <property type="molecule type" value="Genomic_DNA"/>
</dbReference>
<name>A0A3M7IB63_HORWE</name>
<dbReference type="Proteomes" id="UP000281677">
    <property type="component" value="Unassembled WGS sequence"/>
</dbReference>
<organism evidence="3 4">
    <name type="scientific">Hortaea werneckii</name>
    <name type="common">Black yeast</name>
    <name type="synonym">Cladosporium werneckii</name>
    <dbReference type="NCBI Taxonomy" id="91943"/>
    <lineage>
        <taxon>Eukaryota</taxon>
        <taxon>Fungi</taxon>
        <taxon>Dikarya</taxon>
        <taxon>Ascomycota</taxon>
        <taxon>Pezizomycotina</taxon>
        <taxon>Dothideomycetes</taxon>
        <taxon>Dothideomycetidae</taxon>
        <taxon>Mycosphaerellales</taxon>
        <taxon>Teratosphaeriaceae</taxon>
        <taxon>Hortaea</taxon>
    </lineage>
</organism>
<protein>
    <recommendedName>
        <fullName evidence="2">SET domain-containing protein</fullName>
    </recommendedName>
</protein>
<evidence type="ECO:0000313" key="4">
    <source>
        <dbReference type="Proteomes" id="UP000281677"/>
    </source>
</evidence>
<sequence>MEGDKAHQGPSATRSSVKKIDDNSVATMSEDVGKMTIQQAQQSQDQSIIREQIAQAVGSESAALLELRHSIDKGYGLFAATDIKRGTCIFKEAPLVLITHGASESAETVFYVSQQVSKLCPNQRRAYRMLHKAIESTKSPVSRIMYDKFAGISSRVDINNAGQRKIDDFATFKTNAFQVRLNKGIGTAVFLAHSRLNHSCSPNGHQSCNEREGLQMLHATRDIIAGEEITVTYTSLVRTWSQRAAELRRWGFACTCNSCQGAGASASKLRRERMFDIDQAIAFDNCPDPMMRATSRPKYTLPTPIAGKLAWVEELAKLCGEEGLVVDQLNAYRECPKRYVELGKLDEALAFAGQVLQLHRVCYGNNYIPNSGAGLWISKLKYLIEKQQKATALAQGQLLYQERLTTDEAAHWVGKKAWAADKKVKKRAKRAIKAAAEKAGLTTEEAETLLAGIDTEKLTVVAEKLKGEGDIEKVKSIIAELTMSHDNEHTLNRTEPTSDNSDTHYNSNNIFVDNGLYELFSQMPPLDPTLQQQDEELLLQESPNRHYRATQIASYPYQYASTIMPITPAGLPCLMSPSTQGHLFPSPNDLSSAFESPLFRESSPAIRRTSLGHGNGGRYHATGSGLGEKFQCEDCLKHGNTKMYNRTANCGPSRCRKHQKKFMKDLDARMTPIYELDESIVSYEEARQSKYPAVKALVYDGPGLDDWQLFVDQGGHWTHRFIQAANVPYTEANPFMPTDNMNNDEKAMHLHLIKQQQTYNHKPHEETSKAIYTTRSVTSSLRILFQAILNFHRGGEAVYPIGGANGGYGDEKRLKMSARLLEIEGILRKDKRVLMDVIEGRGVLAFAAHPVAYQARKQSNKTCNDRKKRKFDKAELYDEEHRQGTEEAKKSVPRKGRRNGRRAKALSLDPPKISSEGLVALGEGREGEEQSEDPFRDFAEHVGLN</sequence>
<feature type="compositionally biased region" description="Basic residues" evidence="1">
    <location>
        <begin position="891"/>
        <end position="904"/>
    </location>
</feature>
<feature type="domain" description="SET" evidence="2">
    <location>
        <begin position="63"/>
        <end position="234"/>
    </location>
</feature>
<reference evidence="3 4" key="1">
    <citation type="journal article" date="2018" name="BMC Genomics">
        <title>Genomic evidence for intraspecific hybridization in a clonal and extremely halotolerant yeast.</title>
        <authorList>
            <person name="Gostincar C."/>
            <person name="Stajich J.E."/>
            <person name="Zupancic J."/>
            <person name="Zalar P."/>
            <person name="Gunde-Cimerman N."/>
        </authorList>
    </citation>
    <scope>NUCLEOTIDE SEQUENCE [LARGE SCALE GENOMIC DNA]</scope>
    <source>
        <strain evidence="3 4">EXF-120</strain>
    </source>
</reference>
<feature type="region of interest" description="Disordered" evidence="1">
    <location>
        <begin position="878"/>
        <end position="945"/>
    </location>
</feature>
<dbReference type="CDD" id="cd20071">
    <property type="entry name" value="SET_SMYD"/>
    <property type="match status" value="1"/>
</dbReference>
<feature type="region of interest" description="Disordered" evidence="1">
    <location>
        <begin position="1"/>
        <end position="24"/>
    </location>
</feature>
<gene>
    <name evidence="3" type="ORF">D0859_13127</name>
</gene>
<dbReference type="PANTHER" id="PTHR47332:SF4">
    <property type="entry name" value="SET DOMAIN-CONTAINING PROTEIN 5"/>
    <property type="match status" value="1"/>
</dbReference>
<accession>A0A3M7IB63</accession>
<evidence type="ECO:0000259" key="2">
    <source>
        <dbReference type="PROSITE" id="PS50280"/>
    </source>
</evidence>
<dbReference type="InterPro" id="IPR053185">
    <property type="entry name" value="SET_domain_protein"/>
</dbReference>